<keyword evidence="1" id="KW-1133">Transmembrane helix</keyword>
<accession>I7LBS2</accession>
<evidence type="ECO:0000256" key="1">
    <source>
        <dbReference type="SAM" id="Phobius"/>
    </source>
</evidence>
<gene>
    <name evidence="2" type="ORF">BN46_0592</name>
</gene>
<evidence type="ECO:0000313" key="3">
    <source>
        <dbReference type="Proteomes" id="UP000011016"/>
    </source>
</evidence>
<keyword evidence="1" id="KW-0472">Membrane</keyword>
<feature type="transmembrane region" description="Helical" evidence="1">
    <location>
        <begin position="218"/>
        <end position="251"/>
    </location>
</feature>
<name>I7LBS2_9CORY</name>
<feature type="transmembrane region" description="Helical" evidence="1">
    <location>
        <begin position="257"/>
        <end position="279"/>
    </location>
</feature>
<feature type="transmembrane region" description="Helical" evidence="1">
    <location>
        <begin position="136"/>
        <end position="160"/>
    </location>
</feature>
<evidence type="ECO:0000313" key="2">
    <source>
        <dbReference type="EMBL" id="CCI83329.1"/>
    </source>
</evidence>
<dbReference type="OrthoDB" id="4423941at2"/>
<feature type="transmembrane region" description="Helical" evidence="1">
    <location>
        <begin position="82"/>
        <end position="109"/>
    </location>
</feature>
<dbReference type="EMBL" id="CAJZ01000092">
    <property type="protein sequence ID" value="CCI83329.1"/>
    <property type="molecule type" value="Genomic_DNA"/>
</dbReference>
<reference evidence="2 3" key="1">
    <citation type="journal article" date="2012" name="J. Bacteriol.">
        <title>Draft Genome Sequence of Turicella otitidis ATCC 51513, Isolated from Middle Ear Fluid from a Child with Otitis Media.</title>
        <authorList>
            <person name="Brinkrolf K."/>
            <person name="Schneider J."/>
            <person name="Knecht M."/>
            <person name="Ruckert C."/>
            <person name="Tauch A."/>
        </authorList>
    </citation>
    <scope>NUCLEOTIDE SEQUENCE [LARGE SCALE GENOMIC DNA]</scope>
    <source>
        <strain evidence="2 3">ATCC 51513</strain>
    </source>
</reference>
<feature type="transmembrane region" description="Helical" evidence="1">
    <location>
        <begin position="42"/>
        <end position="62"/>
    </location>
</feature>
<dbReference type="AlphaFoldDB" id="I7LBS2"/>
<organism evidence="2 3">
    <name type="scientific">Corynebacterium otitidis ATCC 51513</name>
    <dbReference type="NCBI Taxonomy" id="883169"/>
    <lineage>
        <taxon>Bacteria</taxon>
        <taxon>Bacillati</taxon>
        <taxon>Actinomycetota</taxon>
        <taxon>Actinomycetes</taxon>
        <taxon>Mycobacteriales</taxon>
        <taxon>Corynebacteriaceae</taxon>
        <taxon>Corynebacterium</taxon>
    </lineage>
</organism>
<protein>
    <submittedName>
        <fullName evidence="2">Putative membrane protein</fullName>
    </submittedName>
</protein>
<comment type="caution">
    <text evidence="2">The sequence shown here is derived from an EMBL/GenBank/DDBJ whole genome shotgun (WGS) entry which is preliminary data.</text>
</comment>
<keyword evidence="1" id="KW-0812">Transmembrane</keyword>
<feature type="transmembrane region" description="Helical" evidence="1">
    <location>
        <begin position="166"/>
        <end position="197"/>
    </location>
</feature>
<dbReference type="RefSeq" id="WP_004601854.1">
    <property type="nucleotide sequence ID" value="NZ_HF541866.1"/>
</dbReference>
<proteinExistence type="predicted"/>
<sequence>MTMPPQNPAGYGAIDPEPARPRPRVGRAFGWAFTTTFKNAKIWVVFGLVAGALSGVLNYASGTSFDTLDISAGLTQAELQQLSAQAGVSALITVVISLLVAPLVVTAALRQVDEAKLGWGQALSSPNYGPTLGVQVLSGLASAVVTLAIGVVAVLLLGLFGAGGGVVLIIGAPVVLLALFFAYFAVSAFFCYWQFFAADRRAAFGQAISRGFKLGKTAFWPTVGLLALIVLYGLGVGIAAGIVAVLFAALGAFLGSVLSSALVTMLLLPVTVLAFAHLFRQGVGGQLPAGHSEPIAY</sequence>
<dbReference type="Proteomes" id="UP000011016">
    <property type="component" value="Unassembled WGS sequence"/>
</dbReference>